<keyword evidence="3" id="KW-1185">Reference proteome</keyword>
<accession>A0A0V0ZZJ9</accession>
<organism evidence="1 3">
    <name type="scientific">Trichinella patagoniensis</name>
    <dbReference type="NCBI Taxonomy" id="990121"/>
    <lineage>
        <taxon>Eukaryota</taxon>
        <taxon>Metazoa</taxon>
        <taxon>Ecdysozoa</taxon>
        <taxon>Nematoda</taxon>
        <taxon>Enoplea</taxon>
        <taxon>Dorylaimia</taxon>
        <taxon>Trichinellida</taxon>
        <taxon>Trichinellidae</taxon>
        <taxon>Trichinella</taxon>
    </lineage>
</organism>
<comment type="caution">
    <text evidence="1">The sequence shown here is derived from an EMBL/GenBank/DDBJ whole genome shotgun (WGS) entry which is preliminary data.</text>
</comment>
<name>A0A0V0ZZJ9_9BILA</name>
<dbReference type="AlphaFoldDB" id="A0A0V0ZZJ9"/>
<evidence type="ECO:0000313" key="2">
    <source>
        <dbReference type="EMBL" id="KRY17977.1"/>
    </source>
</evidence>
<protein>
    <submittedName>
        <fullName evidence="1">Uncharacterized protein</fullName>
    </submittedName>
</protein>
<proteinExistence type="predicted"/>
<sequence length="104" mass="11675">MLKVVTKTSKLGKLFKYKFIPFLNNRPAGQQARASGLFGGIEIRLSRPTRSCPGTNKAFLAGSDNAILAENEHRQSFVGNFLANQRLYNRYILNIRANWAAKNC</sequence>
<dbReference type="Proteomes" id="UP000054783">
    <property type="component" value="Unassembled WGS sequence"/>
</dbReference>
<dbReference type="EMBL" id="JYDQ01000053">
    <property type="protein sequence ID" value="KRY17941.1"/>
    <property type="molecule type" value="Genomic_DNA"/>
</dbReference>
<evidence type="ECO:0000313" key="1">
    <source>
        <dbReference type="EMBL" id="KRY17941.1"/>
    </source>
</evidence>
<reference evidence="1 3" key="1">
    <citation type="submission" date="2015-01" db="EMBL/GenBank/DDBJ databases">
        <title>Evolution of Trichinella species and genotypes.</title>
        <authorList>
            <person name="Korhonen P.K."/>
            <person name="Edoardo P."/>
            <person name="Giuseppe L.R."/>
            <person name="Gasser R.B."/>
        </authorList>
    </citation>
    <scope>NUCLEOTIDE SEQUENCE [LARGE SCALE GENOMIC DNA]</scope>
    <source>
        <strain evidence="1">ISS2496</strain>
    </source>
</reference>
<gene>
    <name evidence="2" type="ORF">T12_14652</name>
    <name evidence="1" type="ORF">T12_4227</name>
</gene>
<evidence type="ECO:0000313" key="3">
    <source>
        <dbReference type="Proteomes" id="UP000054783"/>
    </source>
</evidence>
<dbReference type="EMBL" id="JYDQ01000053">
    <property type="protein sequence ID" value="KRY17977.1"/>
    <property type="molecule type" value="Genomic_DNA"/>
</dbReference>